<name>A0A7W8ZMR0_9SPHI</name>
<comment type="caution">
    <text evidence="5">The sequence shown here is derived from an EMBL/GenBank/DDBJ whole genome shotgun (WGS) entry which is preliminary data.</text>
</comment>
<keyword evidence="1" id="KW-0175">Coiled coil</keyword>
<dbReference type="EMBL" id="JACHCE010000003">
    <property type="protein sequence ID" value="MBB5636632.1"/>
    <property type="molecule type" value="Genomic_DNA"/>
</dbReference>
<dbReference type="Pfam" id="PF13884">
    <property type="entry name" value="Peptidase_S74"/>
    <property type="match status" value="1"/>
</dbReference>
<sequence length="1196" mass="128234">MKISRFCIFIILIFSVCSSRAQSIVQFNGQFVIQKIEALGIGEYQIRGAFSDQSGVFQSSDALSGDRIIDGSGKMFQIVSLTTEGSIINALSKAMDGLAPTIGDGLIYRPSAKGFPLITNNAGVAILTSANNTATLSIDNSIPTYGSGTALPEATARVGDVVLLSGNSKIYRMETGGWKMVSNIPFVFGLPDNAVKGDVVYNALDDQNYTYDGKSWVLPKVLTSLPAQSKYGDVFYDKSQQKLFMFDANNKWVNIGGVSIPGGPGTEFPGNSKPGDLYFNTDNNTLYVLDNSKKWLEISANGSTPSGDTNPDPSAVLVKEGNLFYNTADHKLYVYNGTAWVPIDLSLASGQIFMGNSSNIASGVTISGDATLGTSGRLIIEKNAVTDEKLDKARIPLSGFGNPVDDIKLGNGTLNFKITNLKDPSQPSDAVTLGYLKSLFAKPTLLALPADNLFVGNSSGIATAVAKSMIPISGFDRPLKEVSMGDGIPGGVSFRIINMTDPKLPQDAATMNYVDNRVVAPGKLSLPKGFMFVGNDISTATAVDKKTIPFSEFGAATLPVSLGGVNINNLAEPILAQDAATRNYVDTKVIGAANLSLTKGNFFVGDDKGKAADVLKNTIPLSGFGLPVIPVSMGGLVINNLGTPVADGDASTKKYVDDQFKKPDSLVLQEGYFFVGNTKGRAKGTDKKLIPISGFGEAKDNIYMGDKDIQFGISFLKYPDAPLDAATKSYVDDQFSAPSSLTIPRDHILVGDVLNKAKAVAKDEVPLNDFGFATADVRLGNGVKNYKIINLADPKDKQDAANKKYVDSVAATGATKTPVGPVAPDKPSAGDTYYNTSDNRLYVFNGTDWVPVDNKLKEKELFVGDAKGIAVSTPQNAVSLSGFGFATKDIVLSEGTKKIRITQLADPEDKQDAATKEYVDSKTSKTPVGPTAPDKPVAGDTYYNTADNRLYVFNGKDWVPVDNKLKDKELFVGDANGIAVSTPKSQIPLSGFGSAEREVSMGNFRIYNLADPVEKQDAVTRNYLETALVTAGANAKDNLGNHRATESIKLSVYAISNDGADGKGLTFDTQGNASFGQDVTVNGNFFTPSDRRLKTNIETLSSVLQKIDQLRGVKFEYKDQHKYAAGTKIGVIAQELQQVYPEMVIKGKDGFLKVDYTQLTGMLIQAVKEQQKQIEELQIRMNNQQEQINSILKKIQ</sequence>
<gene>
    <name evidence="5" type="ORF">HDE68_002533</name>
</gene>
<evidence type="ECO:0000259" key="4">
    <source>
        <dbReference type="PROSITE" id="PS51688"/>
    </source>
</evidence>
<dbReference type="PANTHER" id="PTHR13029:SF18">
    <property type="entry name" value="MYELIN REGULATORY FACTOR HOMOLOG 1"/>
    <property type="match status" value="1"/>
</dbReference>
<evidence type="ECO:0000256" key="1">
    <source>
        <dbReference type="SAM" id="Coils"/>
    </source>
</evidence>
<organism evidence="5 6">
    <name type="scientific">Pedobacter cryoconitis</name>
    <dbReference type="NCBI Taxonomy" id="188932"/>
    <lineage>
        <taxon>Bacteria</taxon>
        <taxon>Pseudomonadati</taxon>
        <taxon>Bacteroidota</taxon>
        <taxon>Sphingobacteriia</taxon>
        <taxon>Sphingobacteriales</taxon>
        <taxon>Sphingobacteriaceae</taxon>
        <taxon>Pedobacter</taxon>
    </lineage>
</organism>
<dbReference type="GO" id="GO:0043565">
    <property type="term" value="F:sequence-specific DNA binding"/>
    <property type="evidence" value="ECO:0007669"/>
    <property type="project" value="TreeGrafter"/>
</dbReference>
<dbReference type="PROSITE" id="PS51688">
    <property type="entry name" value="ICA"/>
    <property type="match status" value="1"/>
</dbReference>
<dbReference type="InterPro" id="IPR030392">
    <property type="entry name" value="S74_ICA"/>
</dbReference>
<dbReference type="RefSeq" id="WP_183882354.1">
    <property type="nucleotide sequence ID" value="NZ_JACHCE010000003.1"/>
</dbReference>
<feature type="chain" id="PRO_5030659986" description="Peptidase S74 domain-containing protein" evidence="3">
    <location>
        <begin position="22"/>
        <end position="1196"/>
    </location>
</feature>
<dbReference type="GO" id="GO:0003700">
    <property type="term" value="F:DNA-binding transcription factor activity"/>
    <property type="evidence" value="ECO:0007669"/>
    <property type="project" value="TreeGrafter"/>
</dbReference>
<accession>A0A7W8ZMR0</accession>
<proteinExistence type="predicted"/>
<dbReference type="InterPro" id="IPR051577">
    <property type="entry name" value="MRF-like"/>
</dbReference>
<evidence type="ECO:0000313" key="5">
    <source>
        <dbReference type="EMBL" id="MBB5636632.1"/>
    </source>
</evidence>
<dbReference type="GO" id="GO:0016540">
    <property type="term" value="P:protein autoprocessing"/>
    <property type="evidence" value="ECO:0007669"/>
    <property type="project" value="TreeGrafter"/>
</dbReference>
<evidence type="ECO:0000256" key="2">
    <source>
        <dbReference type="SAM" id="MobiDB-lite"/>
    </source>
</evidence>
<protein>
    <recommendedName>
        <fullName evidence="4">Peptidase S74 domain-containing protein</fullName>
    </recommendedName>
</protein>
<dbReference type="AlphaFoldDB" id="A0A7W8ZMR0"/>
<feature type="compositionally biased region" description="Basic and acidic residues" evidence="2">
    <location>
        <begin position="909"/>
        <end position="923"/>
    </location>
</feature>
<feature type="region of interest" description="Disordered" evidence="2">
    <location>
        <begin position="909"/>
        <end position="940"/>
    </location>
</feature>
<feature type="signal peptide" evidence="3">
    <location>
        <begin position="1"/>
        <end position="21"/>
    </location>
</feature>
<dbReference type="PANTHER" id="PTHR13029">
    <property type="match status" value="1"/>
</dbReference>
<reference evidence="5 6" key="1">
    <citation type="submission" date="2020-08" db="EMBL/GenBank/DDBJ databases">
        <title>Genomic Encyclopedia of Type Strains, Phase IV (KMG-V): Genome sequencing to study the core and pangenomes of soil and plant-associated prokaryotes.</title>
        <authorList>
            <person name="Whitman W."/>
        </authorList>
    </citation>
    <scope>NUCLEOTIDE SEQUENCE [LARGE SCALE GENOMIC DNA]</scope>
    <source>
        <strain evidence="5 6">S3M1</strain>
    </source>
</reference>
<evidence type="ECO:0000256" key="3">
    <source>
        <dbReference type="SAM" id="SignalP"/>
    </source>
</evidence>
<dbReference type="GO" id="GO:0045893">
    <property type="term" value="P:positive regulation of DNA-templated transcription"/>
    <property type="evidence" value="ECO:0007669"/>
    <property type="project" value="TreeGrafter"/>
</dbReference>
<keyword evidence="3" id="KW-0732">Signal</keyword>
<dbReference type="Proteomes" id="UP000537204">
    <property type="component" value="Unassembled WGS sequence"/>
</dbReference>
<feature type="domain" description="Peptidase S74" evidence="4">
    <location>
        <begin position="1089"/>
        <end position="1181"/>
    </location>
</feature>
<feature type="coiled-coil region" evidence="1">
    <location>
        <begin position="1167"/>
        <end position="1194"/>
    </location>
</feature>
<evidence type="ECO:0000313" key="6">
    <source>
        <dbReference type="Proteomes" id="UP000537204"/>
    </source>
</evidence>